<dbReference type="EMBL" id="JACBKZ010000003">
    <property type="protein sequence ID" value="KAF5955031.1"/>
    <property type="molecule type" value="Genomic_DNA"/>
</dbReference>
<proteinExistence type="predicted"/>
<keyword evidence="3" id="KW-0712">Selenocysteine</keyword>
<feature type="transmembrane region" description="Helical" evidence="7">
    <location>
        <begin position="21"/>
        <end position="40"/>
    </location>
</feature>
<evidence type="ECO:0000256" key="4">
    <source>
        <dbReference type="ARBA" id="ARBA00022989"/>
    </source>
</evidence>
<dbReference type="GO" id="GO:0005789">
    <property type="term" value="C:endoplasmic reticulum membrane"/>
    <property type="evidence" value="ECO:0007669"/>
    <property type="project" value="TreeGrafter"/>
</dbReference>
<evidence type="ECO:0000256" key="1">
    <source>
        <dbReference type="ARBA" id="ARBA00004167"/>
    </source>
</evidence>
<evidence type="ECO:0000256" key="7">
    <source>
        <dbReference type="SAM" id="Phobius"/>
    </source>
</evidence>
<evidence type="ECO:0000256" key="6">
    <source>
        <dbReference type="SAM" id="MobiDB-lite"/>
    </source>
</evidence>
<protein>
    <recommendedName>
        <fullName evidence="10">Selenoprotein K</fullName>
    </recommendedName>
</protein>
<dbReference type="PANTHER" id="PTHR16875:SF0">
    <property type="entry name" value="SELENOPROTEIN K"/>
    <property type="match status" value="1"/>
</dbReference>
<dbReference type="GO" id="GO:0005794">
    <property type="term" value="C:Golgi apparatus"/>
    <property type="evidence" value="ECO:0007669"/>
    <property type="project" value="TreeGrafter"/>
</dbReference>
<evidence type="ECO:0000313" key="8">
    <source>
        <dbReference type="EMBL" id="KAF5955031.1"/>
    </source>
</evidence>
<evidence type="ECO:0000256" key="3">
    <source>
        <dbReference type="ARBA" id="ARBA00022933"/>
    </source>
</evidence>
<dbReference type="GO" id="GO:0006816">
    <property type="term" value="P:calcium ion transport"/>
    <property type="evidence" value="ECO:0007669"/>
    <property type="project" value="TreeGrafter"/>
</dbReference>
<keyword evidence="5 7" id="KW-0472">Membrane</keyword>
<dbReference type="Pfam" id="PF10961">
    <property type="entry name" value="SelK_SelG"/>
    <property type="match status" value="1"/>
</dbReference>
<keyword evidence="4 7" id="KW-1133">Transmembrane helix</keyword>
<evidence type="ECO:0000256" key="5">
    <source>
        <dbReference type="ARBA" id="ARBA00023136"/>
    </source>
</evidence>
<evidence type="ECO:0000313" key="9">
    <source>
        <dbReference type="Proteomes" id="UP000593564"/>
    </source>
</evidence>
<reference evidence="9" key="1">
    <citation type="journal article" date="2020" name="Nat. Commun.">
        <title>Genome assembly of wild tea tree DASZ reveals pedigree and selection history of tea varieties.</title>
        <authorList>
            <person name="Zhang W."/>
            <person name="Zhang Y."/>
            <person name="Qiu H."/>
            <person name="Guo Y."/>
            <person name="Wan H."/>
            <person name="Zhang X."/>
            <person name="Scossa F."/>
            <person name="Alseekh S."/>
            <person name="Zhang Q."/>
            <person name="Wang P."/>
            <person name="Xu L."/>
            <person name="Schmidt M.H."/>
            <person name="Jia X."/>
            <person name="Li D."/>
            <person name="Zhu A."/>
            <person name="Guo F."/>
            <person name="Chen W."/>
            <person name="Ni D."/>
            <person name="Usadel B."/>
            <person name="Fernie A.R."/>
            <person name="Wen W."/>
        </authorList>
    </citation>
    <scope>NUCLEOTIDE SEQUENCE [LARGE SCALE GENOMIC DNA]</scope>
    <source>
        <strain evidence="9">cv. G240</strain>
    </source>
</reference>
<evidence type="ECO:0000256" key="2">
    <source>
        <dbReference type="ARBA" id="ARBA00022692"/>
    </source>
</evidence>
<dbReference type="InterPro" id="IPR024491">
    <property type="entry name" value="Se_SelK/SelG"/>
</dbReference>
<reference evidence="8 9" key="2">
    <citation type="submission" date="2020-07" db="EMBL/GenBank/DDBJ databases">
        <title>Genome assembly of wild tea tree DASZ reveals pedigree and selection history of tea varieties.</title>
        <authorList>
            <person name="Zhang W."/>
        </authorList>
    </citation>
    <scope>NUCLEOTIDE SEQUENCE [LARGE SCALE GENOMIC DNA]</scope>
    <source>
        <strain evidence="9">cv. G240</strain>
        <tissue evidence="8">Leaf</tissue>
    </source>
</reference>
<dbReference type="AlphaFoldDB" id="A0A7J7HS42"/>
<sequence>MPYVERGVVKSKRSIWRLRTIADFFWAIVNIIGVYFATMFSEEKSDTYRKGKASGKKWDGGGPGGPGSGPSGGGPRGPARGLDNVRGIDHKPKVGDYIKHKIRKLQILQVCVLDQSATYPL</sequence>
<feature type="compositionally biased region" description="Gly residues" evidence="6">
    <location>
        <begin position="60"/>
        <end position="76"/>
    </location>
</feature>
<evidence type="ECO:0008006" key="10">
    <source>
        <dbReference type="Google" id="ProtNLM"/>
    </source>
</evidence>
<organism evidence="8 9">
    <name type="scientific">Camellia sinensis</name>
    <name type="common">Tea plant</name>
    <name type="synonym">Thea sinensis</name>
    <dbReference type="NCBI Taxonomy" id="4442"/>
    <lineage>
        <taxon>Eukaryota</taxon>
        <taxon>Viridiplantae</taxon>
        <taxon>Streptophyta</taxon>
        <taxon>Embryophyta</taxon>
        <taxon>Tracheophyta</taxon>
        <taxon>Spermatophyta</taxon>
        <taxon>Magnoliopsida</taxon>
        <taxon>eudicotyledons</taxon>
        <taxon>Gunneridae</taxon>
        <taxon>Pentapetalae</taxon>
        <taxon>asterids</taxon>
        <taxon>Ericales</taxon>
        <taxon>Theaceae</taxon>
        <taxon>Camellia</taxon>
    </lineage>
</organism>
<comment type="subcellular location">
    <subcellularLocation>
        <location evidence="1">Membrane</location>
        <topology evidence="1">Single-pass membrane protein</topology>
    </subcellularLocation>
</comment>
<accession>A0A7J7HS42</accession>
<dbReference type="Proteomes" id="UP000593564">
    <property type="component" value="Unassembled WGS sequence"/>
</dbReference>
<keyword evidence="9" id="KW-1185">Reference proteome</keyword>
<dbReference type="PANTHER" id="PTHR16875">
    <property type="entry name" value="SELENOPROTEIN K"/>
    <property type="match status" value="1"/>
</dbReference>
<feature type="region of interest" description="Disordered" evidence="6">
    <location>
        <begin position="50"/>
        <end position="85"/>
    </location>
</feature>
<dbReference type="GO" id="GO:0032469">
    <property type="term" value="P:endoplasmic reticulum calcium ion homeostasis"/>
    <property type="evidence" value="ECO:0007669"/>
    <property type="project" value="TreeGrafter"/>
</dbReference>
<comment type="caution">
    <text evidence="8">The sequence shown here is derived from an EMBL/GenBank/DDBJ whole genome shotgun (WGS) entry which is preliminary data.</text>
</comment>
<keyword evidence="2 7" id="KW-0812">Transmembrane</keyword>
<gene>
    <name evidence="8" type="ORF">HYC85_007887</name>
</gene>
<name>A0A7J7HS42_CAMSI</name>